<evidence type="ECO:0000259" key="7">
    <source>
        <dbReference type="PROSITE" id="PS50847"/>
    </source>
</evidence>
<evidence type="ECO:0000256" key="4">
    <source>
        <dbReference type="ARBA" id="ARBA00023088"/>
    </source>
</evidence>
<evidence type="ECO:0000256" key="5">
    <source>
        <dbReference type="SAM" id="Phobius"/>
    </source>
</evidence>
<evidence type="ECO:0000256" key="1">
    <source>
        <dbReference type="ARBA" id="ARBA00022512"/>
    </source>
</evidence>
<keyword evidence="5" id="KW-0812">Transmembrane</keyword>
<dbReference type="InterPro" id="IPR026466">
    <property type="entry name" value="Fim_isopep_form_D2_dom"/>
</dbReference>
<feature type="chain" id="PRO_5031401273" evidence="6">
    <location>
        <begin position="32"/>
        <end position="647"/>
    </location>
</feature>
<evidence type="ECO:0000256" key="3">
    <source>
        <dbReference type="ARBA" id="ARBA00022729"/>
    </source>
</evidence>
<keyword evidence="5" id="KW-0472">Membrane</keyword>
<dbReference type="Gene3D" id="2.60.40.740">
    <property type="match status" value="1"/>
</dbReference>
<sequence length="647" mass="68283">MNSLFKKAISGAAALGVAVAGLALGASSAYAADDPNYPANPTTGSITINLPSNNYEHTFNGWHLASLTSITYKVNDDGTTKSINGFLIDTDNDMVSAIEGAMTADQLAGYKADGNYYTANGIDNNPMGYLVEKVFKDQSGAALSELNSPWGGDSSPLRAFATSLQAELAKNGAQPADKTGNSALKTGANENLEQGLWFLEDATNNEEVAKKETNSIPIITPTTFAGADGWGTVTLKNTTPTIDKKLVDPDGNGGYTDNTKPDYAVGDTVSYELTSKIPTFTGYDIDPTLSTTSGKTRVFQIIDTADKALTVPAAAAIKDGDPVVSVKVGTTKLQYGKDYTVSVADYDDDNNPATDVPDTDLYKGGHVTTIDLAKYVNMADESTSKTTGKIDEGATVTVIFQAKLNANAKISDANSNDPLENWNRDDLRYSNKPNEVSDAHKVPGKEVPVYAYKFGIHKTDKAGTKLPGAQFVIKAGADTSNNGKYLGTYTNTADDKSGWKYENTKPTACTADQITNNSCTTAGVFVSDADGNIAVEGLDSGTYEVEEIAPPAGYTAVSLPKFNFTITPTTGSEENGHKTITAVTNSKDGTDERITLSQDGKTLNIWNAKNITELPKTGGVGLVMIIAAGAMFIAAGGLFALRARRKA</sequence>
<feature type="transmembrane region" description="Helical" evidence="5">
    <location>
        <begin position="619"/>
        <end position="641"/>
    </location>
</feature>
<dbReference type="EMBL" id="JAAIIG010000006">
    <property type="protein sequence ID" value="NMM98602.1"/>
    <property type="molecule type" value="Genomic_DNA"/>
</dbReference>
<accession>A0A7Y0EY85</accession>
<keyword evidence="1" id="KW-0134">Cell wall</keyword>
<feature type="domain" description="Gram-positive cocci surface proteins LPxTG" evidence="7">
    <location>
        <begin position="614"/>
        <end position="647"/>
    </location>
</feature>
<dbReference type="NCBIfam" id="TIGR04226">
    <property type="entry name" value="RrgB_K2N_iso_D2"/>
    <property type="match status" value="1"/>
</dbReference>
<evidence type="ECO:0000256" key="2">
    <source>
        <dbReference type="ARBA" id="ARBA00022525"/>
    </source>
</evidence>
<dbReference type="Pfam" id="PF17802">
    <property type="entry name" value="SpaA"/>
    <property type="match status" value="1"/>
</dbReference>
<reference evidence="8 9" key="1">
    <citation type="submission" date="2020-02" db="EMBL/GenBank/DDBJ databases">
        <title>Characterization of phylogenetic diversity of novel bifidobacterial species isolated in Czech ZOOs.</title>
        <authorList>
            <person name="Lugli G.A."/>
            <person name="Vera N.B."/>
            <person name="Ventura M."/>
        </authorList>
    </citation>
    <scope>NUCLEOTIDE SEQUENCE [LARGE SCALE GENOMIC DNA]</scope>
    <source>
        <strain evidence="8 9">DSM 109959</strain>
    </source>
</reference>
<dbReference type="Gene3D" id="2.60.40.10">
    <property type="entry name" value="Immunoglobulins"/>
    <property type="match status" value="1"/>
</dbReference>
<keyword evidence="4" id="KW-0572">Peptidoglycan-anchor</keyword>
<dbReference type="Proteomes" id="UP000543419">
    <property type="component" value="Unassembled WGS sequence"/>
</dbReference>
<keyword evidence="9" id="KW-1185">Reference proteome</keyword>
<protein>
    <submittedName>
        <fullName evidence="8">Collagen-binding protein</fullName>
    </submittedName>
</protein>
<keyword evidence="3 6" id="KW-0732">Signal</keyword>
<keyword evidence="5" id="KW-1133">Transmembrane helix</keyword>
<feature type="signal peptide" evidence="6">
    <location>
        <begin position="1"/>
        <end position="31"/>
    </location>
</feature>
<dbReference type="InterPro" id="IPR013783">
    <property type="entry name" value="Ig-like_fold"/>
</dbReference>
<dbReference type="NCBIfam" id="TIGR01167">
    <property type="entry name" value="LPXTG_anchor"/>
    <property type="match status" value="1"/>
</dbReference>
<dbReference type="GO" id="GO:0005975">
    <property type="term" value="P:carbohydrate metabolic process"/>
    <property type="evidence" value="ECO:0007669"/>
    <property type="project" value="UniProtKB-ARBA"/>
</dbReference>
<dbReference type="InterPro" id="IPR048052">
    <property type="entry name" value="FM1-like"/>
</dbReference>
<dbReference type="AlphaFoldDB" id="A0A7Y0EY85"/>
<dbReference type="Pfam" id="PF00746">
    <property type="entry name" value="Gram_pos_anchor"/>
    <property type="match status" value="1"/>
</dbReference>
<dbReference type="InterPro" id="IPR041033">
    <property type="entry name" value="SpaA_PFL_dom_1"/>
</dbReference>
<keyword evidence="2" id="KW-0964">Secreted</keyword>
<dbReference type="InterPro" id="IPR019931">
    <property type="entry name" value="LPXTG_anchor"/>
</dbReference>
<comment type="caution">
    <text evidence="8">The sequence shown here is derived from an EMBL/GenBank/DDBJ whole genome shotgun (WGS) entry which is preliminary data.</text>
</comment>
<name>A0A7Y0EY85_9BIFI</name>
<dbReference type="RefSeq" id="WP_169241280.1">
    <property type="nucleotide sequence ID" value="NZ_JAAIIG010000006.1"/>
</dbReference>
<dbReference type="NCBIfam" id="NF033902">
    <property type="entry name" value="iso_D2_wall_anc"/>
    <property type="match status" value="1"/>
</dbReference>
<proteinExistence type="predicted"/>
<organism evidence="8 9">
    <name type="scientific">Bifidobacterium olomucense</name>
    <dbReference type="NCBI Taxonomy" id="2675324"/>
    <lineage>
        <taxon>Bacteria</taxon>
        <taxon>Bacillati</taxon>
        <taxon>Actinomycetota</taxon>
        <taxon>Actinomycetes</taxon>
        <taxon>Bifidobacteriales</taxon>
        <taxon>Bifidobacteriaceae</taxon>
        <taxon>Bifidobacterium</taxon>
    </lineage>
</organism>
<evidence type="ECO:0000313" key="9">
    <source>
        <dbReference type="Proteomes" id="UP000543419"/>
    </source>
</evidence>
<evidence type="ECO:0000313" key="8">
    <source>
        <dbReference type="EMBL" id="NMM98602.1"/>
    </source>
</evidence>
<keyword evidence="8" id="KW-0176">Collagen</keyword>
<dbReference type="PROSITE" id="PS50847">
    <property type="entry name" value="GRAM_POS_ANCHORING"/>
    <property type="match status" value="1"/>
</dbReference>
<gene>
    <name evidence="8" type="ORF">G1C97_1554</name>
</gene>
<evidence type="ECO:0000256" key="6">
    <source>
        <dbReference type="SAM" id="SignalP"/>
    </source>
</evidence>